<protein>
    <recommendedName>
        <fullName evidence="6">NAD kinase</fullName>
        <ecNumber evidence="6">2.7.1.23</ecNumber>
    </recommendedName>
    <alternativeName>
        <fullName evidence="6">ATP-dependent NAD kinase</fullName>
    </alternativeName>
</protein>
<dbReference type="GO" id="GO:0019674">
    <property type="term" value="P:NAD+ metabolic process"/>
    <property type="evidence" value="ECO:0007669"/>
    <property type="project" value="InterPro"/>
</dbReference>
<feature type="binding site" evidence="6">
    <location>
        <position position="81"/>
    </location>
    <ligand>
        <name>NAD(+)</name>
        <dbReference type="ChEBI" id="CHEBI:57540"/>
    </ligand>
</feature>
<dbReference type="InterPro" id="IPR017437">
    <property type="entry name" value="ATP-NAD_kinase_PpnK-typ_C"/>
</dbReference>
<keyword evidence="6" id="KW-0067">ATP-binding</keyword>
<gene>
    <name evidence="7" type="primary">ppnK</name>
    <name evidence="6" type="synonym">nadK</name>
    <name evidence="7" type="ORF">ETAA8_61510</name>
</gene>
<feature type="binding site" evidence="6">
    <location>
        <begin position="76"/>
        <end position="77"/>
    </location>
    <ligand>
        <name>NAD(+)</name>
        <dbReference type="ChEBI" id="CHEBI:57540"/>
    </ligand>
</feature>
<comment type="cofactor">
    <cofactor evidence="6">
        <name>a divalent metal cation</name>
        <dbReference type="ChEBI" id="CHEBI:60240"/>
    </cofactor>
</comment>
<keyword evidence="6" id="KW-0963">Cytoplasm</keyword>
<evidence type="ECO:0000313" key="8">
    <source>
        <dbReference type="Proteomes" id="UP000315017"/>
    </source>
</evidence>
<dbReference type="PANTHER" id="PTHR20275:SF0">
    <property type="entry name" value="NAD KINASE"/>
    <property type="match status" value="1"/>
</dbReference>
<dbReference type="SUPFAM" id="SSF111331">
    <property type="entry name" value="NAD kinase/diacylglycerol kinase-like"/>
    <property type="match status" value="1"/>
</dbReference>
<dbReference type="Gene3D" id="2.60.200.30">
    <property type="entry name" value="Probable inorganic polyphosphate/atp-NAD kinase, domain 2"/>
    <property type="match status" value="1"/>
</dbReference>
<dbReference type="Gene3D" id="3.40.50.10330">
    <property type="entry name" value="Probable inorganic polyphosphate/atp-NAD kinase, domain 1"/>
    <property type="match status" value="1"/>
</dbReference>
<dbReference type="GO" id="GO:0006741">
    <property type="term" value="P:NADP+ biosynthetic process"/>
    <property type="evidence" value="ECO:0007669"/>
    <property type="project" value="UniProtKB-UniRule"/>
</dbReference>
<dbReference type="AlphaFoldDB" id="A0A517YLC0"/>
<keyword evidence="6" id="KW-0547">Nucleotide-binding</keyword>
<dbReference type="Pfam" id="PF20143">
    <property type="entry name" value="NAD_kinase_C"/>
    <property type="match status" value="1"/>
</dbReference>
<dbReference type="InterPro" id="IPR002504">
    <property type="entry name" value="NADK"/>
</dbReference>
<evidence type="ECO:0000256" key="6">
    <source>
        <dbReference type="HAMAP-Rule" id="MF_00361"/>
    </source>
</evidence>
<dbReference type="InterPro" id="IPR017438">
    <property type="entry name" value="ATP-NAD_kinase_N"/>
</dbReference>
<dbReference type="EMBL" id="CP036274">
    <property type="protein sequence ID" value="QDU30998.1"/>
    <property type="molecule type" value="Genomic_DNA"/>
</dbReference>
<dbReference type="GO" id="GO:0051287">
    <property type="term" value="F:NAD binding"/>
    <property type="evidence" value="ECO:0007669"/>
    <property type="project" value="UniProtKB-ARBA"/>
</dbReference>
<comment type="function">
    <text evidence="6">Involved in the regulation of the intracellular balance of NAD and NADP, and is a key enzyme in the biosynthesis of NADP. Catalyzes specifically the phosphorylation on 2'-hydroxyl of the adenosine moiety of NAD to yield NADP.</text>
</comment>
<keyword evidence="8" id="KW-1185">Reference proteome</keyword>
<dbReference type="EC" id="2.7.1.23" evidence="6"/>
<reference evidence="7 8" key="1">
    <citation type="submission" date="2019-02" db="EMBL/GenBank/DDBJ databases">
        <title>Deep-cultivation of Planctomycetes and their phenomic and genomic characterization uncovers novel biology.</title>
        <authorList>
            <person name="Wiegand S."/>
            <person name="Jogler M."/>
            <person name="Boedeker C."/>
            <person name="Pinto D."/>
            <person name="Vollmers J."/>
            <person name="Rivas-Marin E."/>
            <person name="Kohn T."/>
            <person name="Peeters S.H."/>
            <person name="Heuer A."/>
            <person name="Rast P."/>
            <person name="Oberbeckmann S."/>
            <person name="Bunk B."/>
            <person name="Jeske O."/>
            <person name="Meyerdierks A."/>
            <person name="Storesund J.E."/>
            <person name="Kallscheuer N."/>
            <person name="Luecker S."/>
            <person name="Lage O.M."/>
            <person name="Pohl T."/>
            <person name="Merkel B.J."/>
            <person name="Hornburger P."/>
            <person name="Mueller R.-W."/>
            <person name="Bruemmer F."/>
            <person name="Labrenz M."/>
            <person name="Spormann A.M."/>
            <person name="Op den Camp H."/>
            <person name="Overmann J."/>
            <person name="Amann R."/>
            <person name="Jetten M.S.M."/>
            <person name="Mascher T."/>
            <person name="Medema M.H."/>
            <person name="Devos D.P."/>
            <person name="Kaster A.-K."/>
            <person name="Ovreas L."/>
            <person name="Rohde M."/>
            <person name="Galperin M.Y."/>
            <person name="Jogler C."/>
        </authorList>
    </citation>
    <scope>NUCLEOTIDE SEQUENCE [LARGE SCALE GENOMIC DNA]</scope>
    <source>
        <strain evidence="7 8">ETA_A8</strain>
    </source>
</reference>
<sequence length="297" mass="32133">MQAAFSADETPAWKNTAGRRPRVMLLGSGDRPNVLAGAAEIRPLVSANCELVHEDFHYRPELALPPADFAVVLGGDGSILRAAKLMGSNQLPIMGINMGKLGFLAWHSPQDVAERLPNVAQGNCRVVEHLMFHCSLVRKGAVLERHLGLNEAVIASGFPFTLLNVHLYVDGELATTYSCDGLIISTPVGSTAHSLSAGGPILRSTLAGFVICPISPHTLTVRPVVDTAERIYEMEVLQPNEGTSLVVDGRVIGPLLPGDRVRVERADSTFKLIASQEHSYYHTLQDKLGWAGNIYRK</sequence>
<dbReference type="RefSeq" id="WP_238397608.1">
    <property type="nucleotide sequence ID" value="NZ_CP036274.1"/>
</dbReference>
<evidence type="ECO:0000256" key="3">
    <source>
        <dbReference type="ARBA" id="ARBA00022857"/>
    </source>
</evidence>
<keyword evidence="4 6" id="KW-0520">NAD</keyword>
<dbReference type="GO" id="GO:0005737">
    <property type="term" value="C:cytoplasm"/>
    <property type="evidence" value="ECO:0007669"/>
    <property type="project" value="UniProtKB-SubCell"/>
</dbReference>
<comment type="similarity">
    <text evidence="6">Belongs to the NAD kinase family.</text>
</comment>
<dbReference type="Pfam" id="PF01513">
    <property type="entry name" value="NAD_kinase"/>
    <property type="match status" value="1"/>
</dbReference>
<keyword evidence="3 6" id="KW-0521">NADP</keyword>
<comment type="catalytic activity">
    <reaction evidence="5 6">
        <text>NAD(+) + ATP = ADP + NADP(+) + H(+)</text>
        <dbReference type="Rhea" id="RHEA:18629"/>
        <dbReference type="ChEBI" id="CHEBI:15378"/>
        <dbReference type="ChEBI" id="CHEBI:30616"/>
        <dbReference type="ChEBI" id="CHEBI:57540"/>
        <dbReference type="ChEBI" id="CHEBI:58349"/>
        <dbReference type="ChEBI" id="CHEBI:456216"/>
        <dbReference type="EC" id="2.7.1.23"/>
    </reaction>
</comment>
<dbReference type="GO" id="GO:0005524">
    <property type="term" value="F:ATP binding"/>
    <property type="evidence" value="ECO:0007669"/>
    <property type="project" value="UniProtKB-KW"/>
</dbReference>
<evidence type="ECO:0000313" key="7">
    <source>
        <dbReference type="EMBL" id="QDU30998.1"/>
    </source>
</evidence>
<feature type="binding site" evidence="6">
    <location>
        <position position="188"/>
    </location>
    <ligand>
        <name>NAD(+)</name>
        <dbReference type="ChEBI" id="CHEBI:57540"/>
    </ligand>
</feature>
<feature type="binding site" evidence="6">
    <location>
        <position position="180"/>
    </location>
    <ligand>
        <name>NAD(+)</name>
        <dbReference type="ChEBI" id="CHEBI:57540"/>
    </ligand>
</feature>
<comment type="subcellular location">
    <subcellularLocation>
        <location evidence="6">Cytoplasm</location>
    </subcellularLocation>
</comment>
<dbReference type="GO" id="GO:0046872">
    <property type="term" value="F:metal ion binding"/>
    <property type="evidence" value="ECO:0007669"/>
    <property type="project" value="UniProtKB-UniRule"/>
</dbReference>
<comment type="caution">
    <text evidence="6">Lacks conserved residue(s) required for the propagation of feature annotation.</text>
</comment>
<dbReference type="KEGG" id="aagg:ETAA8_61510"/>
<keyword evidence="2 6" id="KW-0418">Kinase</keyword>
<accession>A0A517YLC0</accession>
<evidence type="ECO:0000256" key="5">
    <source>
        <dbReference type="ARBA" id="ARBA00047925"/>
    </source>
</evidence>
<dbReference type="GO" id="GO:0003951">
    <property type="term" value="F:NAD+ kinase activity"/>
    <property type="evidence" value="ECO:0007669"/>
    <property type="project" value="UniProtKB-UniRule"/>
</dbReference>
<evidence type="ECO:0000256" key="4">
    <source>
        <dbReference type="ARBA" id="ARBA00023027"/>
    </source>
</evidence>
<feature type="binding site" evidence="6">
    <location>
        <begin position="150"/>
        <end position="151"/>
    </location>
    <ligand>
        <name>NAD(+)</name>
        <dbReference type="ChEBI" id="CHEBI:57540"/>
    </ligand>
</feature>
<proteinExistence type="inferred from homology"/>
<feature type="active site" description="Proton acceptor" evidence="6">
    <location>
        <position position="76"/>
    </location>
</feature>
<name>A0A517YLC0_9BACT</name>
<dbReference type="HAMAP" id="MF_00361">
    <property type="entry name" value="NAD_kinase"/>
    <property type="match status" value="1"/>
</dbReference>
<feature type="binding site" evidence="6">
    <location>
        <begin position="191"/>
        <end position="196"/>
    </location>
    <ligand>
        <name>NAD(+)</name>
        <dbReference type="ChEBI" id="CHEBI:57540"/>
    </ligand>
</feature>
<dbReference type="PANTHER" id="PTHR20275">
    <property type="entry name" value="NAD KINASE"/>
    <property type="match status" value="1"/>
</dbReference>
<keyword evidence="1 6" id="KW-0808">Transferase</keyword>
<evidence type="ECO:0000256" key="1">
    <source>
        <dbReference type="ARBA" id="ARBA00022679"/>
    </source>
</evidence>
<dbReference type="InterPro" id="IPR016064">
    <property type="entry name" value="NAD/diacylglycerol_kinase_sf"/>
</dbReference>
<evidence type="ECO:0000256" key="2">
    <source>
        <dbReference type="ARBA" id="ARBA00022777"/>
    </source>
</evidence>
<dbReference type="Proteomes" id="UP000315017">
    <property type="component" value="Chromosome"/>
</dbReference>
<organism evidence="7 8">
    <name type="scientific">Anatilimnocola aggregata</name>
    <dbReference type="NCBI Taxonomy" id="2528021"/>
    <lineage>
        <taxon>Bacteria</taxon>
        <taxon>Pseudomonadati</taxon>
        <taxon>Planctomycetota</taxon>
        <taxon>Planctomycetia</taxon>
        <taxon>Pirellulales</taxon>
        <taxon>Pirellulaceae</taxon>
        <taxon>Anatilimnocola</taxon>
    </lineage>
</organism>